<proteinExistence type="predicted"/>
<accession>A0A1M4YFF9</accession>
<dbReference type="Proteomes" id="UP000184147">
    <property type="component" value="Unassembled WGS sequence"/>
</dbReference>
<dbReference type="OrthoDB" id="981159at2"/>
<evidence type="ECO:0000313" key="2">
    <source>
        <dbReference type="Proteomes" id="UP000184147"/>
    </source>
</evidence>
<evidence type="ECO:0000313" key="1">
    <source>
        <dbReference type="EMBL" id="SHF04461.1"/>
    </source>
</evidence>
<dbReference type="AlphaFoldDB" id="A0A1M4YFF9"/>
<sequence>MEHRGEIIKNAIYQSGMPISAIAKQMGKSRRWFYQMFEQKNVTIDTILIIGKIIHHDFTQEIKEMYPKIVHEPPQEYPEEETVDYWKMKYILLLEEYNALLKQNKTNPTTR</sequence>
<keyword evidence="2" id="KW-1185">Reference proteome</keyword>
<gene>
    <name evidence="1" type="ORF">SAMN05444377_10381</name>
</gene>
<dbReference type="RefSeq" id="WP_073361820.1">
    <property type="nucleotide sequence ID" value="NZ_FQVQ01000003.1"/>
</dbReference>
<name>A0A1M4YFF9_9FLAO</name>
<dbReference type="EMBL" id="FQVQ01000003">
    <property type="protein sequence ID" value="SHF04461.1"/>
    <property type="molecule type" value="Genomic_DNA"/>
</dbReference>
<organism evidence="1 2">
    <name type="scientific">Flavobacterium fontis</name>
    <dbReference type="NCBI Taxonomy" id="1124188"/>
    <lineage>
        <taxon>Bacteria</taxon>
        <taxon>Pseudomonadati</taxon>
        <taxon>Bacteroidota</taxon>
        <taxon>Flavobacteriia</taxon>
        <taxon>Flavobacteriales</taxon>
        <taxon>Flavobacteriaceae</taxon>
        <taxon>Flavobacterium</taxon>
    </lineage>
</organism>
<reference evidence="1 2" key="1">
    <citation type="submission" date="2016-11" db="EMBL/GenBank/DDBJ databases">
        <authorList>
            <person name="Jaros S."/>
            <person name="Januszkiewicz K."/>
            <person name="Wedrychowicz H."/>
        </authorList>
    </citation>
    <scope>NUCLEOTIDE SEQUENCE [LARGE SCALE GENOMIC DNA]</scope>
    <source>
        <strain evidence="1 2">DSM 25660</strain>
    </source>
</reference>
<protein>
    <submittedName>
        <fullName evidence="1">Uncharacterized protein</fullName>
    </submittedName>
</protein>